<accession>A0A1Y1IJT7</accession>
<reference evidence="3 4" key="1">
    <citation type="journal article" date="2014" name="Nat. Commun.">
        <title>Klebsormidium flaccidum genome reveals primary factors for plant terrestrial adaptation.</title>
        <authorList>
            <person name="Hori K."/>
            <person name="Maruyama F."/>
            <person name="Fujisawa T."/>
            <person name="Togashi T."/>
            <person name="Yamamoto N."/>
            <person name="Seo M."/>
            <person name="Sato S."/>
            <person name="Yamada T."/>
            <person name="Mori H."/>
            <person name="Tajima N."/>
            <person name="Moriyama T."/>
            <person name="Ikeuchi M."/>
            <person name="Watanabe M."/>
            <person name="Wada H."/>
            <person name="Kobayashi K."/>
            <person name="Saito M."/>
            <person name="Masuda T."/>
            <person name="Sasaki-Sekimoto Y."/>
            <person name="Mashiguchi K."/>
            <person name="Awai K."/>
            <person name="Shimojima M."/>
            <person name="Masuda S."/>
            <person name="Iwai M."/>
            <person name="Nobusawa T."/>
            <person name="Narise T."/>
            <person name="Kondo S."/>
            <person name="Saito H."/>
            <person name="Sato R."/>
            <person name="Murakawa M."/>
            <person name="Ihara Y."/>
            <person name="Oshima-Yamada Y."/>
            <person name="Ohtaka K."/>
            <person name="Satoh M."/>
            <person name="Sonobe K."/>
            <person name="Ishii M."/>
            <person name="Ohtani R."/>
            <person name="Kanamori-Sato M."/>
            <person name="Honoki R."/>
            <person name="Miyazaki D."/>
            <person name="Mochizuki H."/>
            <person name="Umetsu J."/>
            <person name="Higashi K."/>
            <person name="Shibata D."/>
            <person name="Kamiya Y."/>
            <person name="Sato N."/>
            <person name="Nakamura Y."/>
            <person name="Tabata S."/>
            <person name="Ida S."/>
            <person name="Kurokawa K."/>
            <person name="Ohta H."/>
        </authorList>
    </citation>
    <scope>NUCLEOTIDE SEQUENCE [LARGE SCALE GENOMIC DNA]</scope>
    <source>
        <strain evidence="3 4">NIES-2285</strain>
    </source>
</reference>
<dbReference type="SUPFAM" id="SSF81383">
    <property type="entry name" value="F-box domain"/>
    <property type="match status" value="1"/>
</dbReference>
<feature type="region of interest" description="Disordered" evidence="1">
    <location>
        <begin position="30"/>
        <end position="77"/>
    </location>
</feature>
<dbReference type="InterPro" id="IPR036779">
    <property type="entry name" value="LysM_dom_sf"/>
</dbReference>
<feature type="domain" description="LysM" evidence="2">
    <location>
        <begin position="153"/>
        <end position="197"/>
    </location>
</feature>
<keyword evidence="4" id="KW-1185">Reference proteome</keyword>
<dbReference type="Gene3D" id="3.10.350.10">
    <property type="entry name" value="LysM domain"/>
    <property type="match status" value="1"/>
</dbReference>
<dbReference type="PANTHER" id="PTHR20932:SF8">
    <property type="entry name" value="LD22649P"/>
    <property type="match status" value="1"/>
</dbReference>
<proteinExistence type="predicted"/>
<name>A0A1Y1IJT7_KLENI</name>
<evidence type="ECO:0000259" key="2">
    <source>
        <dbReference type="PROSITE" id="PS51782"/>
    </source>
</evidence>
<dbReference type="InterPro" id="IPR018392">
    <property type="entry name" value="LysM"/>
</dbReference>
<dbReference type="SMART" id="SM00256">
    <property type="entry name" value="FBOX"/>
    <property type="match status" value="1"/>
</dbReference>
<gene>
    <name evidence="3" type="ORF">KFL_004260010</name>
</gene>
<organism evidence="3 4">
    <name type="scientific">Klebsormidium nitens</name>
    <name type="common">Green alga</name>
    <name type="synonym">Ulothrix nitens</name>
    <dbReference type="NCBI Taxonomy" id="105231"/>
    <lineage>
        <taxon>Eukaryota</taxon>
        <taxon>Viridiplantae</taxon>
        <taxon>Streptophyta</taxon>
        <taxon>Klebsormidiophyceae</taxon>
        <taxon>Klebsormidiales</taxon>
        <taxon>Klebsormidiaceae</taxon>
        <taxon>Klebsormidium</taxon>
    </lineage>
</organism>
<dbReference type="OMA" id="TCYVELD"/>
<dbReference type="EMBL" id="DF237375">
    <property type="protein sequence ID" value="GAQ88408.1"/>
    <property type="molecule type" value="Genomic_DNA"/>
</dbReference>
<dbReference type="AlphaFoldDB" id="A0A1Y1IJT7"/>
<evidence type="ECO:0000256" key="1">
    <source>
        <dbReference type="SAM" id="MobiDB-lite"/>
    </source>
</evidence>
<feature type="compositionally biased region" description="Polar residues" evidence="1">
    <location>
        <begin position="53"/>
        <end position="72"/>
    </location>
</feature>
<protein>
    <submittedName>
        <fullName evidence="3">LysM domain containing protein</fullName>
    </submittedName>
</protein>
<dbReference type="OrthoDB" id="538216at2759"/>
<evidence type="ECO:0000313" key="3">
    <source>
        <dbReference type="EMBL" id="GAQ88408.1"/>
    </source>
</evidence>
<dbReference type="InterPro" id="IPR045030">
    <property type="entry name" value="LYSM1-4"/>
</dbReference>
<dbReference type="PANTHER" id="PTHR20932">
    <property type="entry name" value="LYSM AND PUTATIVE PEPTIDOGLYCAN-BINDING DOMAIN-CONTAINING PROTEIN"/>
    <property type="match status" value="1"/>
</dbReference>
<sequence>MTSRWHGLSAPLEEDCPGKADAVCCRPTAELSEGGAEGNSSPPLNHLPCSSDPLDQQRQSPETPWKDSQTPQSDSALLPGDLGLDADLWREIFSHLPLDALPAAAGVCKVWSGVISDPQVWAASFVHRWKLRKVHGEPVSRAFWRGGLGQFVVAHRLEPQDSVVSLAIKFGVEVTAVKRQNNIISEHSIHVRERLLIPVPDAKFLEGKDCFVETDNYSRREVAVLYVRGSPRGQESLQTEAAEGGKNAGALARSKERFREKMVQTLRKGIKVDDATARYYLAQSGWDLRGAYAAFQVDTAWESQRQPRWLGRS</sequence>
<dbReference type="InterPro" id="IPR001810">
    <property type="entry name" value="F-box_dom"/>
</dbReference>
<dbReference type="Pfam" id="PF12937">
    <property type="entry name" value="F-box-like"/>
    <property type="match status" value="1"/>
</dbReference>
<dbReference type="PROSITE" id="PS51782">
    <property type="entry name" value="LYSM"/>
    <property type="match status" value="1"/>
</dbReference>
<dbReference type="Gene3D" id="1.20.1280.50">
    <property type="match status" value="1"/>
</dbReference>
<evidence type="ECO:0000313" key="4">
    <source>
        <dbReference type="Proteomes" id="UP000054558"/>
    </source>
</evidence>
<dbReference type="SUPFAM" id="SSF54106">
    <property type="entry name" value="LysM domain"/>
    <property type="match status" value="1"/>
</dbReference>
<dbReference type="InterPro" id="IPR036047">
    <property type="entry name" value="F-box-like_dom_sf"/>
</dbReference>
<dbReference type="Proteomes" id="UP000054558">
    <property type="component" value="Unassembled WGS sequence"/>
</dbReference>